<accession>A0A5B6VL33</accession>
<dbReference type="SUPFAM" id="SSF53098">
    <property type="entry name" value="Ribonuclease H-like"/>
    <property type="match status" value="1"/>
</dbReference>
<keyword evidence="2" id="KW-1185">Reference proteome</keyword>
<dbReference type="InterPro" id="IPR012337">
    <property type="entry name" value="RNaseH-like_sf"/>
</dbReference>
<sequence>MGPFPSSFRNQYILLVVDFVSKWVEAIALPANDTKTIVRFMRKNIFARFGTSRALFEASLAECNIRHRMTMAYHPQANRQAKMSNHEIKQILEKIVNPSQKYWAARLDDALQAYKIAYNTPLGMSPHKLVYGKNCHLPIQSEKKAYWAIKELNLDPKLARKERLFQLQVLEEFHFMAYENTKMCKERSRLGHYTKIQKPKIEMGRPVHYTSDDTSWGNRVNQKRRVAFSYKW</sequence>
<dbReference type="GO" id="GO:0003676">
    <property type="term" value="F:nucleic acid binding"/>
    <property type="evidence" value="ECO:0007669"/>
    <property type="project" value="InterPro"/>
</dbReference>
<dbReference type="EMBL" id="SMMG02000006">
    <property type="protein sequence ID" value="KAA3469738.1"/>
    <property type="molecule type" value="Genomic_DNA"/>
</dbReference>
<dbReference type="AlphaFoldDB" id="A0A5B6VL33"/>
<dbReference type="Proteomes" id="UP000325315">
    <property type="component" value="Unassembled WGS sequence"/>
</dbReference>
<organism evidence="1 2">
    <name type="scientific">Gossypium australe</name>
    <dbReference type="NCBI Taxonomy" id="47621"/>
    <lineage>
        <taxon>Eukaryota</taxon>
        <taxon>Viridiplantae</taxon>
        <taxon>Streptophyta</taxon>
        <taxon>Embryophyta</taxon>
        <taxon>Tracheophyta</taxon>
        <taxon>Spermatophyta</taxon>
        <taxon>Magnoliopsida</taxon>
        <taxon>eudicotyledons</taxon>
        <taxon>Gunneridae</taxon>
        <taxon>Pentapetalae</taxon>
        <taxon>rosids</taxon>
        <taxon>malvids</taxon>
        <taxon>Malvales</taxon>
        <taxon>Malvaceae</taxon>
        <taxon>Malvoideae</taxon>
        <taxon>Gossypium</taxon>
    </lineage>
</organism>
<comment type="caution">
    <text evidence="1">The sequence shown here is derived from an EMBL/GenBank/DDBJ whole genome shotgun (WGS) entry which is preliminary data.</text>
</comment>
<evidence type="ECO:0000313" key="1">
    <source>
        <dbReference type="EMBL" id="KAA3469738.1"/>
    </source>
</evidence>
<reference evidence="1" key="1">
    <citation type="submission" date="2019-08" db="EMBL/GenBank/DDBJ databases">
        <authorList>
            <person name="Liu F."/>
        </authorList>
    </citation>
    <scope>NUCLEOTIDE SEQUENCE [LARGE SCALE GENOMIC DNA]</scope>
    <source>
        <strain evidence="1">PA1801</strain>
        <tissue evidence="1">Leaf</tissue>
    </source>
</reference>
<dbReference type="PANTHER" id="PTHR47266">
    <property type="entry name" value="ENDONUCLEASE-RELATED"/>
    <property type="match status" value="1"/>
</dbReference>
<dbReference type="InterPro" id="IPR036397">
    <property type="entry name" value="RNaseH_sf"/>
</dbReference>
<gene>
    <name evidence="1" type="ORF">EPI10_015498</name>
</gene>
<dbReference type="OrthoDB" id="1700743at2759"/>
<dbReference type="InterPro" id="IPR052160">
    <property type="entry name" value="Gypsy_RT_Integrase-like"/>
</dbReference>
<dbReference type="Gene3D" id="3.30.420.10">
    <property type="entry name" value="Ribonuclease H-like superfamily/Ribonuclease H"/>
    <property type="match status" value="1"/>
</dbReference>
<protein>
    <submittedName>
        <fullName evidence="1">Pol polyprotein</fullName>
    </submittedName>
</protein>
<proteinExistence type="predicted"/>
<name>A0A5B6VL33_9ROSI</name>
<evidence type="ECO:0000313" key="2">
    <source>
        <dbReference type="Proteomes" id="UP000325315"/>
    </source>
</evidence>